<feature type="transmembrane region" description="Helical" evidence="7">
    <location>
        <begin position="169"/>
        <end position="189"/>
    </location>
</feature>
<evidence type="ECO:0000256" key="7">
    <source>
        <dbReference type="SAM" id="Phobius"/>
    </source>
</evidence>
<dbReference type="InterPro" id="IPR004740">
    <property type="entry name" value="Nuc_H_symport"/>
</dbReference>
<comment type="subcellular location">
    <subcellularLocation>
        <location evidence="1">Cell membrane</location>
        <topology evidence="1">Multi-pass membrane protein</topology>
    </subcellularLocation>
</comment>
<comment type="caution">
    <text evidence="8">The sequence shown here is derived from an EMBL/GenBank/DDBJ whole genome shotgun (WGS) entry which is preliminary data.</text>
</comment>
<evidence type="ECO:0000313" key="9">
    <source>
        <dbReference type="Proteomes" id="UP000322699"/>
    </source>
</evidence>
<dbReference type="SUPFAM" id="SSF103473">
    <property type="entry name" value="MFS general substrate transporter"/>
    <property type="match status" value="1"/>
</dbReference>
<feature type="transmembrane region" description="Helical" evidence="7">
    <location>
        <begin position="134"/>
        <end position="157"/>
    </location>
</feature>
<dbReference type="Proteomes" id="UP000322699">
    <property type="component" value="Unassembled WGS sequence"/>
</dbReference>
<dbReference type="Pfam" id="PF03825">
    <property type="entry name" value="Nuc_H_symport"/>
    <property type="match status" value="2"/>
</dbReference>
<keyword evidence="5 7" id="KW-1133">Transmembrane helix</keyword>
<dbReference type="OrthoDB" id="9783013at2"/>
<organism evidence="8 9">
    <name type="scientific">Rubripirellula obstinata</name>
    <dbReference type="NCBI Taxonomy" id="406547"/>
    <lineage>
        <taxon>Bacteria</taxon>
        <taxon>Pseudomonadati</taxon>
        <taxon>Planctomycetota</taxon>
        <taxon>Planctomycetia</taxon>
        <taxon>Pirellulales</taxon>
        <taxon>Pirellulaceae</taxon>
        <taxon>Rubripirellula</taxon>
    </lineage>
</organism>
<dbReference type="PANTHER" id="PTHR23522:SF4">
    <property type="entry name" value="NUCLEOSIDE PERMEASE NUPG-RELATED"/>
    <property type="match status" value="1"/>
</dbReference>
<feature type="transmembrane region" description="Helical" evidence="7">
    <location>
        <begin position="306"/>
        <end position="326"/>
    </location>
</feature>
<proteinExistence type="predicted"/>
<feature type="transmembrane region" description="Helical" evidence="7">
    <location>
        <begin position="9"/>
        <end position="28"/>
    </location>
</feature>
<dbReference type="RefSeq" id="WP_068263029.1">
    <property type="nucleotide sequence ID" value="NZ_LWSK01000042.1"/>
</dbReference>
<feature type="transmembrane region" description="Helical" evidence="7">
    <location>
        <begin position="195"/>
        <end position="213"/>
    </location>
</feature>
<protein>
    <submittedName>
        <fullName evidence="8">Putative nucleoside transporter YegT</fullName>
    </submittedName>
</protein>
<evidence type="ECO:0000256" key="6">
    <source>
        <dbReference type="ARBA" id="ARBA00023136"/>
    </source>
</evidence>
<evidence type="ECO:0000256" key="3">
    <source>
        <dbReference type="ARBA" id="ARBA00022475"/>
    </source>
</evidence>
<keyword evidence="9" id="KW-1185">Reference proteome</keyword>
<dbReference type="AlphaFoldDB" id="A0A5B1CDG8"/>
<keyword evidence="3" id="KW-1003">Cell membrane</keyword>
<evidence type="ECO:0000256" key="2">
    <source>
        <dbReference type="ARBA" id="ARBA00022448"/>
    </source>
</evidence>
<dbReference type="PANTHER" id="PTHR23522">
    <property type="entry name" value="BLL5896 PROTEIN"/>
    <property type="match status" value="1"/>
</dbReference>
<reference evidence="8 9" key="1">
    <citation type="submission" date="2019-08" db="EMBL/GenBank/DDBJ databases">
        <title>Deep-cultivation of Planctomycetes and their phenomic and genomic characterization uncovers novel biology.</title>
        <authorList>
            <person name="Wiegand S."/>
            <person name="Jogler M."/>
            <person name="Boedeker C."/>
            <person name="Pinto D."/>
            <person name="Vollmers J."/>
            <person name="Rivas-Marin E."/>
            <person name="Kohn T."/>
            <person name="Peeters S.H."/>
            <person name="Heuer A."/>
            <person name="Rast P."/>
            <person name="Oberbeckmann S."/>
            <person name="Bunk B."/>
            <person name="Jeske O."/>
            <person name="Meyerdierks A."/>
            <person name="Storesund J.E."/>
            <person name="Kallscheuer N."/>
            <person name="Luecker S."/>
            <person name="Lage O.M."/>
            <person name="Pohl T."/>
            <person name="Merkel B.J."/>
            <person name="Hornburger P."/>
            <person name="Mueller R.-W."/>
            <person name="Bruemmer F."/>
            <person name="Labrenz M."/>
            <person name="Spormann A.M."/>
            <person name="Op Den Camp H."/>
            <person name="Overmann J."/>
            <person name="Amann R."/>
            <person name="Jetten M.S.M."/>
            <person name="Mascher T."/>
            <person name="Medema M.H."/>
            <person name="Devos D.P."/>
            <person name="Kaster A.-K."/>
            <person name="Ovreas L."/>
            <person name="Rohde M."/>
            <person name="Galperin M.Y."/>
            <person name="Jogler C."/>
        </authorList>
    </citation>
    <scope>NUCLEOTIDE SEQUENCE [LARGE SCALE GENOMIC DNA]</scope>
    <source>
        <strain evidence="8 9">LF1</strain>
    </source>
</reference>
<name>A0A5B1CDG8_9BACT</name>
<feature type="transmembrane region" description="Helical" evidence="7">
    <location>
        <begin position="332"/>
        <end position="356"/>
    </location>
</feature>
<gene>
    <name evidence="8" type="primary">yegT</name>
    <name evidence="8" type="ORF">LF1_17060</name>
</gene>
<evidence type="ECO:0000256" key="4">
    <source>
        <dbReference type="ARBA" id="ARBA00022692"/>
    </source>
</evidence>
<dbReference type="InterPro" id="IPR036259">
    <property type="entry name" value="MFS_trans_sf"/>
</dbReference>
<accession>A0A5B1CDG8</accession>
<evidence type="ECO:0000313" key="8">
    <source>
        <dbReference type="EMBL" id="KAA1259177.1"/>
    </source>
</evidence>
<dbReference type="CDD" id="cd06177">
    <property type="entry name" value="MFS_NHS"/>
    <property type="match status" value="1"/>
</dbReference>
<evidence type="ECO:0000256" key="1">
    <source>
        <dbReference type="ARBA" id="ARBA00004651"/>
    </source>
</evidence>
<keyword evidence="4 7" id="KW-0812">Transmembrane</keyword>
<feature type="transmembrane region" description="Helical" evidence="7">
    <location>
        <begin position="282"/>
        <end position="299"/>
    </location>
</feature>
<feature type="transmembrane region" description="Helical" evidence="7">
    <location>
        <begin position="40"/>
        <end position="64"/>
    </location>
</feature>
<dbReference type="GO" id="GO:0005886">
    <property type="term" value="C:plasma membrane"/>
    <property type="evidence" value="ECO:0007669"/>
    <property type="project" value="UniProtKB-SubCell"/>
</dbReference>
<dbReference type="GO" id="GO:0015212">
    <property type="term" value="F:cytidine transmembrane transporter activity"/>
    <property type="evidence" value="ECO:0007669"/>
    <property type="project" value="TreeGrafter"/>
</dbReference>
<dbReference type="Gene3D" id="1.20.1250.20">
    <property type="entry name" value="MFS general substrate transporter like domains"/>
    <property type="match status" value="2"/>
</dbReference>
<sequence length="496" mass="54633">MPESKSRSWIVPALSLMMFLQFFAWGAWFATLSAAMDTHLLGAFIGGAYESAPIAAIFAPLFLGLIADRFFASERVMGVLMLIGGAIMLMLPGIAESASTFATESAEAMRAAGTYDSALFLENQLAENDAGKTMVWMILAYLLCYMPTLGLGNTIAFTHIPSQNEFPKIRVWGTVGWIVAGLMLGLMGWSATYNIFWLGAVSSLLLGVFCFFLPHTPPPLKGKPMDLRSLLMVDAFKLLKDRNFFVFAICSTLICIPLAYYYGVTATYLNQTGFAEPGATMAIGQMSEIFFMLLIPFFFRRLGIKIMIMIGMVCWVLRYGLFALGAPDQVTWMLLLAVALHGICYDFFFVTGFMYTDQKAPPAIRGQAQGLLVFLTQGVGMFFGYRIMAGGNLFGFIPLDLTFGRYGEQVTSAPQYVEALAAAQGEPESVSFLESFSKMFSRNLPDGLDAGILSETMAQWRDFWISPAIMAAIILVLFTLTFWDRSKQTAADDTIA</sequence>
<dbReference type="GO" id="GO:0015213">
    <property type="term" value="F:uridine transmembrane transporter activity"/>
    <property type="evidence" value="ECO:0007669"/>
    <property type="project" value="TreeGrafter"/>
</dbReference>
<feature type="transmembrane region" description="Helical" evidence="7">
    <location>
        <begin position="76"/>
        <end position="95"/>
    </location>
</feature>
<keyword evidence="6 7" id="KW-0472">Membrane</keyword>
<feature type="transmembrane region" description="Helical" evidence="7">
    <location>
        <begin position="368"/>
        <end position="388"/>
    </location>
</feature>
<feature type="transmembrane region" description="Helical" evidence="7">
    <location>
        <begin position="244"/>
        <end position="262"/>
    </location>
</feature>
<keyword evidence="2" id="KW-0813">Transport</keyword>
<feature type="transmembrane region" description="Helical" evidence="7">
    <location>
        <begin position="463"/>
        <end position="483"/>
    </location>
</feature>
<evidence type="ECO:0000256" key="5">
    <source>
        <dbReference type="ARBA" id="ARBA00022989"/>
    </source>
</evidence>
<dbReference type="EMBL" id="VRLW01000001">
    <property type="protein sequence ID" value="KAA1259177.1"/>
    <property type="molecule type" value="Genomic_DNA"/>
</dbReference>